<accession>W9QRF4</accession>
<proteinExistence type="predicted"/>
<dbReference type="EMBL" id="KE343690">
    <property type="protein sequence ID" value="EXB38325.1"/>
    <property type="molecule type" value="Genomic_DNA"/>
</dbReference>
<feature type="signal peptide" evidence="1">
    <location>
        <begin position="1"/>
        <end position="24"/>
    </location>
</feature>
<reference evidence="3" key="1">
    <citation type="submission" date="2013-01" db="EMBL/GenBank/DDBJ databases">
        <title>Draft Genome Sequence of a Mulberry Tree, Morus notabilis C.K. Schneid.</title>
        <authorList>
            <person name="He N."/>
            <person name="Zhao S."/>
        </authorList>
    </citation>
    <scope>NUCLEOTIDE SEQUENCE</scope>
</reference>
<protein>
    <submittedName>
        <fullName evidence="2">Uncharacterized protein</fullName>
    </submittedName>
</protein>
<organism evidence="2 3">
    <name type="scientific">Morus notabilis</name>
    <dbReference type="NCBI Taxonomy" id="981085"/>
    <lineage>
        <taxon>Eukaryota</taxon>
        <taxon>Viridiplantae</taxon>
        <taxon>Streptophyta</taxon>
        <taxon>Embryophyta</taxon>
        <taxon>Tracheophyta</taxon>
        <taxon>Spermatophyta</taxon>
        <taxon>Magnoliopsida</taxon>
        <taxon>eudicotyledons</taxon>
        <taxon>Gunneridae</taxon>
        <taxon>Pentapetalae</taxon>
        <taxon>rosids</taxon>
        <taxon>fabids</taxon>
        <taxon>Rosales</taxon>
        <taxon>Moraceae</taxon>
        <taxon>Moreae</taxon>
        <taxon>Morus</taxon>
    </lineage>
</organism>
<keyword evidence="3" id="KW-1185">Reference proteome</keyword>
<dbReference type="AlphaFoldDB" id="W9QRF4"/>
<evidence type="ECO:0000313" key="2">
    <source>
        <dbReference type="EMBL" id="EXB38325.1"/>
    </source>
</evidence>
<gene>
    <name evidence="2" type="ORF">L484_003189</name>
</gene>
<keyword evidence="1" id="KW-0732">Signal</keyword>
<evidence type="ECO:0000256" key="1">
    <source>
        <dbReference type="SAM" id="SignalP"/>
    </source>
</evidence>
<name>W9QRF4_9ROSA</name>
<feature type="chain" id="PRO_5004930872" evidence="1">
    <location>
        <begin position="25"/>
        <end position="128"/>
    </location>
</feature>
<evidence type="ECO:0000313" key="3">
    <source>
        <dbReference type="Proteomes" id="UP000030645"/>
    </source>
</evidence>
<sequence length="128" mass="14522">MGTWRGKSHVLISPLVCFSGSISAGGLQFRQGLTHFLKKLVKLHLDVLFKISHGVPQCLDLSAVNSDFPRRASSSEDKEQPNALIPIWCRTNREHWFTDSIGQRKDWKVQNPLGENTLLNKTQRQAQQ</sequence>
<dbReference type="Proteomes" id="UP000030645">
    <property type="component" value="Unassembled WGS sequence"/>
</dbReference>